<organism evidence="1 2">
    <name type="scientific">Oedothorax gibbosus</name>
    <dbReference type="NCBI Taxonomy" id="931172"/>
    <lineage>
        <taxon>Eukaryota</taxon>
        <taxon>Metazoa</taxon>
        <taxon>Ecdysozoa</taxon>
        <taxon>Arthropoda</taxon>
        <taxon>Chelicerata</taxon>
        <taxon>Arachnida</taxon>
        <taxon>Araneae</taxon>
        <taxon>Araneomorphae</taxon>
        <taxon>Entelegynae</taxon>
        <taxon>Araneoidea</taxon>
        <taxon>Linyphiidae</taxon>
        <taxon>Erigoninae</taxon>
        <taxon>Oedothorax</taxon>
    </lineage>
</organism>
<evidence type="ECO:0000313" key="2">
    <source>
        <dbReference type="Proteomes" id="UP000827092"/>
    </source>
</evidence>
<name>A0AAV6V781_9ARAC</name>
<dbReference type="AlphaFoldDB" id="A0AAV6V781"/>
<evidence type="ECO:0000313" key="1">
    <source>
        <dbReference type="EMBL" id="KAG8192062.1"/>
    </source>
</evidence>
<gene>
    <name evidence="1" type="ORF">JTE90_025326</name>
</gene>
<proteinExistence type="predicted"/>
<reference evidence="1 2" key="1">
    <citation type="journal article" date="2022" name="Nat. Ecol. Evol.">
        <title>A masculinizing supergene underlies an exaggerated male reproductive morph in a spider.</title>
        <authorList>
            <person name="Hendrickx F."/>
            <person name="De Corte Z."/>
            <person name="Sonet G."/>
            <person name="Van Belleghem S.M."/>
            <person name="Kostlbacher S."/>
            <person name="Vangestel C."/>
        </authorList>
    </citation>
    <scope>NUCLEOTIDE SEQUENCE [LARGE SCALE GENOMIC DNA]</scope>
    <source>
        <strain evidence="1">W744_W776</strain>
    </source>
</reference>
<protein>
    <submittedName>
        <fullName evidence="1">Uncharacterized protein</fullName>
    </submittedName>
</protein>
<dbReference type="EMBL" id="JAFNEN010000146">
    <property type="protein sequence ID" value="KAG8192062.1"/>
    <property type="molecule type" value="Genomic_DNA"/>
</dbReference>
<sequence length="69" mass="7901">MAQNFPILQSQGAHSRLRAAPEMANIDTPFIWDWTEVNRGSITRKDLEQVLISDWVCFFPSHGKSNELV</sequence>
<keyword evidence="2" id="KW-1185">Reference proteome</keyword>
<accession>A0AAV6V781</accession>
<comment type="caution">
    <text evidence="1">The sequence shown here is derived from an EMBL/GenBank/DDBJ whole genome shotgun (WGS) entry which is preliminary data.</text>
</comment>
<dbReference type="Proteomes" id="UP000827092">
    <property type="component" value="Unassembled WGS sequence"/>
</dbReference>